<evidence type="ECO:0000313" key="2">
    <source>
        <dbReference type="EMBL" id="STG52591.1"/>
    </source>
</evidence>
<feature type="domain" description="DUF7024" evidence="1">
    <location>
        <begin position="2"/>
        <end position="120"/>
    </location>
</feature>
<organism evidence="2 3">
    <name type="scientific">Escherichia coli</name>
    <dbReference type="NCBI Taxonomy" id="562"/>
    <lineage>
        <taxon>Bacteria</taxon>
        <taxon>Pseudomonadati</taxon>
        <taxon>Pseudomonadota</taxon>
        <taxon>Gammaproteobacteria</taxon>
        <taxon>Enterobacterales</taxon>
        <taxon>Enterobacteriaceae</taxon>
        <taxon>Escherichia</taxon>
    </lineage>
</organism>
<reference evidence="2 3" key="1">
    <citation type="submission" date="2018-06" db="EMBL/GenBank/DDBJ databases">
        <authorList>
            <consortium name="Pathogen Informatics"/>
            <person name="Doyle S."/>
        </authorList>
    </citation>
    <scope>NUCLEOTIDE SEQUENCE [LARGE SCALE GENOMIC DNA]</scope>
    <source>
        <strain evidence="2 3">NCTC11112</strain>
    </source>
</reference>
<dbReference type="GO" id="GO:0016740">
    <property type="term" value="F:transferase activity"/>
    <property type="evidence" value="ECO:0007669"/>
    <property type="project" value="UniProtKB-KW"/>
</dbReference>
<dbReference type="EMBL" id="UGAW01000001">
    <property type="protein sequence ID" value="STG52591.1"/>
    <property type="molecule type" value="Genomic_DNA"/>
</dbReference>
<accession>A0A376MQ62</accession>
<protein>
    <submittedName>
        <fullName evidence="2">Phosphoglycerol transferase I</fullName>
    </submittedName>
</protein>
<evidence type="ECO:0000313" key="3">
    <source>
        <dbReference type="Proteomes" id="UP000254817"/>
    </source>
</evidence>
<sequence>MKQFSGISRPESWGRWSNAQLGDEVKIEYKHPLPKKFDLVITAKAYGNNASRPIPVRVGNEEQTLVLGNEVTTTTLHFDNPTDADTLVIVPPEPVSTNEGNILGHSPRKLGIGMVEIKVVEREG</sequence>
<dbReference type="Pfam" id="PF22895">
    <property type="entry name" value="DUF7024"/>
    <property type="match status" value="1"/>
</dbReference>
<evidence type="ECO:0000259" key="1">
    <source>
        <dbReference type="Pfam" id="PF22895"/>
    </source>
</evidence>
<dbReference type="Proteomes" id="UP000254817">
    <property type="component" value="Unassembled WGS sequence"/>
</dbReference>
<dbReference type="InterPro" id="IPR054288">
    <property type="entry name" value="DUF7024"/>
</dbReference>
<keyword evidence="2" id="KW-0808">Transferase</keyword>
<gene>
    <name evidence="2" type="primary">mdoB_1</name>
    <name evidence="2" type="ORF">NCTC11112_03099</name>
</gene>
<name>A0A376MQ62_ECOLX</name>
<dbReference type="AlphaFoldDB" id="A0A376MQ62"/>
<proteinExistence type="predicted"/>